<dbReference type="KEGG" id="caby:Cabys_832"/>
<dbReference type="eggNOG" id="COG0737">
    <property type="taxonomic scope" value="Bacteria"/>
</dbReference>
<evidence type="ECO:0000313" key="4">
    <source>
        <dbReference type="Proteomes" id="UP000004671"/>
    </source>
</evidence>
<accession>H1XUX7</accession>
<dbReference type="Pfam" id="PF18962">
    <property type="entry name" value="Por_Secre_tail"/>
    <property type="match status" value="1"/>
</dbReference>
<name>H1XUX7_CALAY</name>
<dbReference type="Gene3D" id="2.60.40.4070">
    <property type="match status" value="1"/>
</dbReference>
<dbReference type="OrthoDB" id="9807669at2"/>
<evidence type="ECO:0000313" key="2">
    <source>
        <dbReference type="EMBL" id="APF17583.1"/>
    </source>
</evidence>
<evidence type="ECO:0000313" key="3">
    <source>
        <dbReference type="EMBL" id="EHO41676.1"/>
    </source>
</evidence>
<dbReference type="AlphaFoldDB" id="H1XUX7"/>
<dbReference type="InterPro" id="IPR026444">
    <property type="entry name" value="Secre_tail"/>
</dbReference>
<dbReference type="PaxDb" id="880073-Calab_2064"/>
<dbReference type="EMBL" id="CP018099">
    <property type="protein sequence ID" value="APF17583.1"/>
    <property type="molecule type" value="Genomic_DNA"/>
</dbReference>
<dbReference type="RefSeq" id="WP_006928849.1">
    <property type="nucleotide sequence ID" value="NZ_CM001402.1"/>
</dbReference>
<keyword evidence="4" id="KW-1185">Reference proteome</keyword>
<dbReference type="NCBIfam" id="TIGR04183">
    <property type="entry name" value="Por_Secre_tail"/>
    <property type="match status" value="1"/>
</dbReference>
<evidence type="ECO:0000313" key="5">
    <source>
        <dbReference type="Proteomes" id="UP000183868"/>
    </source>
</evidence>
<organism evidence="3 4">
    <name type="scientific">Caldithrix abyssi DSM 13497</name>
    <dbReference type="NCBI Taxonomy" id="880073"/>
    <lineage>
        <taxon>Bacteria</taxon>
        <taxon>Pseudomonadati</taxon>
        <taxon>Calditrichota</taxon>
        <taxon>Calditrichia</taxon>
        <taxon>Calditrichales</taxon>
        <taxon>Calditrichaceae</taxon>
        <taxon>Caldithrix</taxon>
    </lineage>
</organism>
<dbReference type="Proteomes" id="UP000183868">
    <property type="component" value="Chromosome"/>
</dbReference>
<reference evidence="2 5" key="2">
    <citation type="submission" date="2016-11" db="EMBL/GenBank/DDBJ databases">
        <title>Genomic analysis of Caldithrix abyssi and proposal of a novel bacterial phylum Caldithrichaeota.</title>
        <authorList>
            <person name="Kublanov I."/>
            <person name="Sigalova O."/>
            <person name="Gavrilov S."/>
            <person name="Lebedinsky A."/>
            <person name="Ivanova N."/>
            <person name="Daum C."/>
            <person name="Reddy T."/>
            <person name="Klenk H.P."/>
            <person name="Goker M."/>
            <person name="Reva O."/>
            <person name="Miroshnichenko M."/>
            <person name="Kyprides N."/>
            <person name="Woyke T."/>
            <person name="Gelfand M."/>
        </authorList>
    </citation>
    <scope>NUCLEOTIDE SEQUENCE [LARGE SCALE GENOMIC DNA]</scope>
    <source>
        <strain evidence="2 5">LF13</strain>
    </source>
</reference>
<dbReference type="HOGENOM" id="CLU_382061_0_0_0"/>
<evidence type="ECO:0000259" key="1">
    <source>
        <dbReference type="Pfam" id="PF18962"/>
    </source>
</evidence>
<proteinExistence type="predicted"/>
<dbReference type="EMBL" id="CM001402">
    <property type="protein sequence ID" value="EHO41676.1"/>
    <property type="molecule type" value="Genomic_DNA"/>
</dbReference>
<dbReference type="Proteomes" id="UP000004671">
    <property type="component" value="Chromosome"/>
</dbReference>
<feature type="domain" description="Secretion system C-terminal sorting" evidence="1">
    <location>
        <begin position="645"/>
        <end position="721"/>
    </location>
</feature>
<gene>
    <name evidence="2" type="ORF">Cabys_832</name>
    <name evidence="3" type="ORF">Calab_2064</name>
</gene>
<sequence precursor="true">MRRLFYVTLIMGLAINFLMARPNRSFNKWVVQNPAQISAKVNFLTQLPVEPIKPFATAPVSQKRLQKSNKVMQTTAGTNIMIDVSGNGYGWLNPMTRKLDRWTGTDVQTSDARDVVLVAYRGELSDADGSARDICATELDVSAGLGAGATYTWSGDDGTELNAGISGIGGRYPSVTALDYPFVFFNQYISGDVQTVPAESHPYMITDWGTYLDNGGIWSTPDFLMDQGWLDPDLNDLFAYKVNRLWNGAVTVVKDANNIYHWCGVYETWFSDLEKQNNNKQNHKNIMTATSFDDTPANGWTYGWDVGNDPVLIDPNVVSLPRCGISMNSSGFGVIAGPGHLGWHDPDSGYYYNETKITYAVTYDYGVTWSAWDTVSFGAMGIPTYHNAEDSLLWDVTIIGTDTIYTPYQGPTFLGTNFDMSVLVDENNTIYVAFNCLWGKPGDGGWYPSPYYSGIWLAKKTETGVWEGSHVAYNNGVYEGDEQISGMSAYFFDSELQVSRDDQGNLYMAWLDRRRTQVQVSRFNRYSDPETYGSDATYKTDIYAAHSIDGGVSWSDQINCTDSPGVDEYELSLSPNSANQTARGDYGKIWYSFCIADTLNGDPAVDAYIELANEVWVGEASNFNPPAAIGDETPVVRTYSLEQNYPNPFNPTTTIEFVPLTNGRATLSVFNTAGQKVATLFNGNVIKGENYQLTFDATGLASGVYFYKLQTEQGVEIKKMVLMK</sequence>
<reference evidence="3 4" key="1">
    <citation type="submission" date="2011-09" db="EMBL/GenBank/DDBJ databases">
        <title>The permanent draft genome of Caldithrix abyssi DSM 13497.</title>
        <authorList>
            <consortium name="US DOE Joint Genome Institute (JGI-PGF)"/>
            <person name="Lucas S."/>
            <person name="Han J."/>
            <person name="Lapidus A."/>
            <person name="Bruce D."/>
            <person name="Goodwin L."/>
            <person name="Pitluck S."/>
            <person name="Peters L."/>
            <person name="Kyrpides N."/>
            <person name="Mavromatis K."/>
            <person name="Ivanova N."/>
            <person name="Mikhailova N."/>
            <person name="Chertkov O."/>
            <person name="Detter J.C."/>
            <person name="Tapia R."/>
            <person name="Han C."/>
            <person name="Land M."/>
            <person name="Hauser L."/>
            <person name="Markowitz V."/>
            <person name="Cheng J.-F."/>
            <person name="Hugenholtz P."/>
            <person name="Woyke T."/>
            <person name="Wu D."/>
            <person name="Spring S."/>
            <person name="Brambilla E."/>
            <person name="Klenk H.-P."/>
            <person name="Eisen J.A."/>
        </authorList>
    </citation>
    <scope>NUCLEOTIDE SEQUENCE [LARGE SCALE GENOMIC DNA]</scope>
    <source>
        <strain evidence="3 4">DSM 13497</strain>
    </source>
</reference>
<dbReference type="InParanoid" id="H1XUX7"/>
<protein>
    <submittedName>
        <fullName evidence="2">Por secretion system C-terminal sorting domain-containing protein</fullName>
    </submittedName>
</protein>
<dbReference type="STRING" id="880073.Cabys_832"/>